<feature type="domain" description="Reverse transcriptase" evidence="2">
    <location>
        <begin position="364"/>
        <end position="644"/>
    </location>
</feature>
<dbReference type="Gene3D" id="3.60.10.10">
    <property type="entry name" value="Endonuclease/exonuclease/phosphatase"/>
    <property type="match status" value="1"/>
</dbReference>
<evidence type="ECO:0000313" key="4">
    <source>
        <dbReference type="Proteomes" id="UP001632038"/>
    </source>
</evidence>
<feature type="chain" id="PRO_5044861336" description="Reverse transcriptase domain-containing protein" evidence="1">
    <location>
        <begin position="30"/>
        <end position="706"/>
    </location>
</feature>
<dbReference type="PANTHER" id="PTHR31635:SF196">
    <property type="entry name" value="REVERSE TRANSCRIPTASE DOMAIN-CONTAINING PROTEIN-RELATED"/>
    <property type="match status" value="1"/>
</dbReference>
<dbReference type="InterPro" id="IPR043502">
    <property type="entry name" value="DNA/RNA_pol_sf"/>
</dbReference>
<dbReference type="PROSITE" id="PS50878">
    <property type="entry name" value="RT_POL"/>
    <property type="match status" value="1"/>
</dbReference>
<sequence>MARKFSDLARKIFLANLLFFCSVNSVVESSEKLGGNAPNLSGMLDFLTCIVNNGLAETPVEGNIYTWWNNQKGKHKIWERIDRFLLNNKAYMEIQAPITIHLPRKFSDHKPIVLKMEEIQKIKSRFVFKKMWLDHTDFKDNIKNIWREIVTGSPGYIMAEKLRRVRKFLKVWNWECFGNIQEERKQKTLQVEDLENKLQKNWSEKEEKELDSARKRLEDLHRWHYDLLRLKSRTQWIKEGDRNSKFYNAAIKERRLKNKLRILQEVGTEITDTATIGQLAVDHYSTLFQSTQYCIKEELFQGISKRIQEIDNEELIKIPEEAEIFQAVKELSPESAPGMDGFTGHFYRECREIINIDVQNLVTGFFRGDQMSRANATTSLILLPKVERPKGMGDYRPISLLNFSGKIISRIIATRLGGVLHKIIDNNQAGFIKNRSIHETVALAQELTQDLDKKTFGGNLILKLDMAKAYDKMEWRFIIRAMRAYGFHEQFIDLIFRNLSNIQYTIFVNGEYYGLFKSLRGVRQGDPLSPLIFILGQQILSHNLKHLTAIGCLEPYRLSRKTTGVSHLMFADDMILFCNGGQKNMKRIKELLQMYEVSSGQQINYHKSEMYLSRHICEDRKKALQALMHCKTAELPFQYLGAPIYKGRGKSSYFEAVIQKIIRKMEGWKSNFLTFSGKALLLKTVLGSIPVTRAHNLVNPRLQICF</sequence>
<evidence type="ECO:0000256" key="1">
    <source>
        <dbReference type="SAM" id="SignalP"/>
    </source>
</evidence>
<gene>
    <name evidence="3" type="ORF">CASFOL_031835</name>
</gene>
<reference evidence="4" key="1">
    <citation type="journal article" date="2024" name="IScience">
        <title>Strigolactones Initiate the Formation of Haustorium-like Structures in Castilleja.</title>
        <authorList>
            <person name="Buerger M."/>
            <person name="Peterson D."/>
            <person name="Chory J."/>
        </authorList>
    </citation>
    <scope>NUCLEOTIDE SEQUENCE [LARGE SCALE GENOMIC DNA]</scope>
</reference>
<name>A0ABD3C148_9LAMI</name>
<dbReference type="SUPFAM" id="SSF56219">
    <property type="entry name" value="DNase I-like"/>
    <property type="match status" value="1"/>
</dbReference>
<protein>
    <recommendedName>
        <fullName evidence="2">Reverse transcriptase domain-containing protein</fullName>
    </recommendedName>
</protein>
<evidence type="ECO:0000313" key="3">
    <source>
        <dbReference type="EMBL" id="KAL3623019.1"/>
    </source>
</evidence>
<dbReference type="InterPro" id="IPR036691">
    <property type="entry name" value="Endo/exonu/phosph_ase_sf"/>
</dbReference>
<keyword evidence="1" id="KW-0732">Signal</keyword>
<dbReference type="Pfam" id="PF00078">
    <property type="entry name" value="RVT_1"/>
    <property type="match status" value="1"/>
</dbReference>
<accession>A0ABD3C148</accession>
<keyword evidence="4" id="KW-1185">Reference proteome</keyword>
<dbReference type="SUPFAM" id="SSF56672">
    <property type="entry name" value="DNA/RNA polymerases"/>
    <property type="match status" value="1"/>
</dbReference>
<dbReference type="PANTHER" id="PTHR31635">
    <property type="entry name" value="REVERSE TRANSCRIPTASE DOMAIN-CONTAINING PROTEIN-RELATED"/>
    <property type="match status" value="1"/>
</dbReference>
<dbReference type="CDD" id="cd01650">
    <property type="entry name" value="RT_nLTR_like"/>
    <property type="match status" value="1"/>
</dbReference>
<dbReference type="InterPro" id="IPR000477">
    <property type="entry name" value="RT_dom"/>
</dbReference>
<comment type="caution">
    <text evidence="3">The sequence shown here is derived from an EMBL/GenBank/DDBJ whole genome shotgun (WGS) entry which is preliminary data.</text>
</comment>
<dbReference type="EMBL" id="JAVIJP010000054">
    <property type="protein sequence ID" value="KAL3623019.1"/>
    <property type="molecule type" value="Genomic_DNA"/>
</dbReference>
<proteinExistence type="predicted"/>
<organism evidence="3 4">
    <name type="scientific">Castilleja foliolosa</name>
    <dbReference type="NCBI Taxonomy" id="1961234"/>
    <lineage>
        <taxon>Eukaryota</taxon>
        <taxon>Viridiplantae</taxon>
        <taxon>Streptophyta</taxon>
        <taxon>Embryophyta</taxon>
        <taxon>Tracheophyta</taxon>
        <taxon>Spermatophyta</taxon>
        <taxon>Magnoliopsida</taxon>
        <taxon>eudicotyledons</taxon>
        <taxon>Gunneridae</taxon>
        <taxon>Pentapetalae</taxon>
        <taxon>asterids</taxon>
        <taxon>lamiids</taxon>
        <taxon>Lamiales</taxon>
        <taxon>Orobanchaceae</taxon>
        <taxon>Pedicularideae</taxon>
        <taxon>Castillejinae</taxon>
        <taxon>Castilleja</taxon>
    </lineage>
</organism>
<evidence type="ECO:0000259" key="2">
    <source>
        <dbReference type="PROSITE" id="PS50878"/>
    </source>
</evidence>
<dbReference type="AlphaFoldDB" id="A0ABD3C148"/>
<feature type="signal peptide" evidence="1">
    <location>
        <begin position="1"/>
        <end position="29"/>
    </location>
</feature>
<dbReference type="Proteomes" id="UP001632038">
    <property type="component" value="Unassembled WGS sequence"/>
</dbReference>